<accession>T1IBM9</accession>
<reference evidence="1" key="1">
    <citation type="submission" date="2015-05" db="UniProtKB">
        <authorList>
            <consortium name="EnsemblMetazoa"/>
        </authorList>
    </citation>
    <scope>IDENTIFICATION</scope>
</reference>
<dbReference type="EMBL" id="ACPB03004976">
    <property type="status" value="NOT_ANNOTATED_CDS"/>
    <property type="molecule type" value="Genomic_DNA"/>
</dbReference>
<name>T1IBM9_RHOPR</name>
<dbReference type="HOGENOM" id="CLU_1951438_0_0_1"/>
<dbReference type="Proteomes" id="UP000015103">
    <property type="component" value="Unassembled WGS sequence"/>
</dbReference>
<proteinExistence type="predicted"/>
<dbReference type="InParanoid" id="T1IBM9"/>
<dbReference type="VEuPathDB" id="VectorBase:RPRC013699"/>
<dbReference type="EnsemblMetazoa" id="RPRC013699-RA">
    <property type="protein sequence ID" value="RPRC013699-PA"/>
    <property type="gene ID" value="RPRC013699"/>
</dbReference>
<evidence type="ECO:0000313" key="2">
    <source>
        <dbReference type="Proteomes" id="UP000015103"/>
    </source>
</evidence>
<protein>
    <submittedName>
        <fullName evidence="1">Uncharacterized protein</fullName>
    </submittedName>
</protein>
<organism evidence="1 2">
    <name type="scientific">Rhodnius prolixus</name>
    <name type="common">Triatomid bug</name>
    <dbReference type="NCBI Taxonomy" id="13249"/>
    <lineage>
        <taxon>Eukaryota</taxon>
        <taxon>Metazoa</taxon>
        <taxon>Ecdysozoa</taxon>
        <taxon>Arthropoda</taxon>
        <taxon>Hexapoda</taxon>
        <taxon>Insecta</taxon>
        <taxon>Pterygota</taxon>
        <taxon>Neoptera</taxon>
        <taxon>Paraneoptera</taxon>
        <taxon>Hemiptera</taxon>
        <taxon>Heteroptera</taxon>
        <taxon>Panheteroptera</taxon>
        <taxon>Cimicomorpha</taxon>
        <taxon>Reduviidae</taxon>
        <taxon>Triatominae</taxon>
        <taxon>Rhodnius</taxon>
    </lineage>
</organism>
<dbReference type="AlphaFoldDB" id="T1IBM9"/>
<keyword evidence="2" id="KW-1185">Reference proteome</keyword>
<evidence type="ECO:0000313" key="1">
    <source>
        <dbReference type="EnsemblMetazoa" id="RPRC013699-PA"/>
    </source>
</evidence>
<dbReference type="EMBL" id="ACPB03004975">
    <property type="status" value="NOT_ANNOTATED_CDS"/>
    <property type="molecule type" value="Genomic_DNA"/>
</dbReference>
<sequence>MSQIFLLRNRNNIRNTSTSCYSSVLFIRRVYSIGGPLEEPGDRILAFQFNPEMYAELVFFLKTELKKQFIFRKKFRTYADNLIEYGKKRMKKQDAGLITPIAVLLSGKFGKGILMVMGEKGFIKNALCN</sequence>